<dbReference type="PROSITE" id="PS51257">
    <property type="entry name" value="PROKAR_LIPOPROTEIN"/>
    <property type="match status" value="1"/>
</dbReference>
<dbReference type="OrthoDB" id="155665at2"/>
<gene>
    <name evidence="2" type="ORF">DEQ80_03970</name>
</gene>
<evidence type="ECO:0000313" key="2">
    <source>
        <dbReference type="EMBL" id="HCE16996.1"/>
    </source>
</evidence>
<dbReference type="AlphaFoldDB" id="A0A3D1JH99"/>
<keyword evidence="1" id="KW-0732">Signal</keyword>
<dbReference type="Gene3D" id="2.120.10.30">
    <property type="entry name" value="TolB, C-terminal domain"/>
    <property type="match status" value="1"/>
</dbReference>
<dbReference type="RefSeq" id="WP_062189179.1">
    <property type="nucleotide sequence ID" value="NZ_DF967965.1"/>
</dbReference>
<comment type="caution">
    <text evidence="2">The sequence shown here is derived from an EMBL/GenBank/DDBJ whole genome shotgun (WGS) entry which is preliminary data.</text>
</comment>
<dbReference type="InterPro" id="IPR011042">
    <property type="entry name" value="6-blade_b-propeller_TolB-like"/>
</dbReference>
<dbReference type="EMBL" id="DPBP01000019">
    <property type="protein sequence ID" value="HCE16996.1"/>
    <property type="molecule type" value="Genomic_DNA"/>
</dbReference>
<feature type="signal peptide" evidence="1">
    <location>
        <begin position="1"/>
        <end position="18"/>
    </location>
</feature>
<feature type="chain" id="PRO_5017697468" description="Dipeptidylpeptidase IV N-terminal domain-containing protein" evidence="1">
    <location>
        <begin position="19"/>
        <end position="306"/>
    </location>
</feature>
<protein>
    <recommendedName>
        <fullName evidence="4">Dipeptidylpeptidase IV N-terminal domain-containing protein</fullName>
    </recommendedName>
</protein>
<dbReference type="SUPFAM" id="SSF69304">
    <property type="entry name" value="Tricorn protease N-terminal domain"/>
    <property type="match status" value="1"/>
</dbReference>
<proteinExistence type="predicted"/>
<name>A0A3D1JH99_9CHLR</name>
<dbReference type="InterPro" id="IPR011659">
    <property type="entry name" value="WD40"/>
</dbReference>
<accession>A0A3D1JH99</accession>
<evidence type="ECO:0008006" key="4">
    <source>
        <dbReference type="Google" id="ProtNLM"/>
    </source>
</evidence>
<dbReference type="Pfam" id="PF07676">
    <property type="entry name" value="PD40"/>
    <property type="match status" value="1"/>
</dbReference>
<evidence type="ECO:0000256" key="1">
    <source>
        <dbReference type="SAM" id="SignalP"/>
    </source>
</evidence>
<evidence type="ECO:0000313" key="3">
    <source>
        <dbReference type="Proteomes" id="UP000264141"/>
    </source>
</evidence>
<dbReference type="Proteomes" id="UP000264141">
    <property type="component" value="Unassembled WGS sequence"/>
</dbReference>
<organism evidence="2 3">
    <name type="scientific">Anaerolinea thermolimosa</name>
    <dbReference type="NCBI Taxonomy" id="229919"/>
    <lineage>
        <taxon>Bacteria</taxon>
        <taxon>Bacillati</taxon>
        <taxon>Chloroflexota</taxon>
        <taxon>Anaerolineae</taxon>
        <taxon>Anaerolineales</taxon>
        <taxon>Anaerolineaceae</taxon>
        <taxon>Anaerolinea</taxon>
    </lineage>
</organism>
<sequence>MKNVIAFFCLVLFTTACGLVPGLPAPVVEAGPTLTPLPTSTSREFPTVADRSCLLANAEPLRVEQPQGDLMAWRPDSEELAFVAPGASSNWFAGTLKLVSGPDFQNTPSPLPNIRVFGDLAWSPDGTLLAFVAWRASDGLYTVMTYSPDGGEMHDWFPAESARTEPGGSSSKAVLSWLAGRRLRVLSACGPDCDQTYEINVNEGVVNPFGEATRLVRDRFDLRRHEVMFDESTYPYMIQPNWSPDNSKVAYFDEDDRAMVLLVSEKQQYILDTALDTPRETKWAYDNRTLAVRTDDRIYIFDTLCK</sequence>
<reference evidence="2 3" key="1">
    <citation type="journal article" date="2018" name="Nat. Biotechnol.">
        <title>A standardized bacterial taxonomy based on genome phylogeny substantially revises the tree of life.</title>
        <authorList>
            <person name="Parks D.H."/>
            <person name="Chuvochina M."/>
            <person name="Waite D.W."/>
            <person name="Rinke C."/>
            <person name="Skarshewski A."/>
            <person name="Chaumeil P.A."/>
            <person name="Hugenholtz P."/>
        </authorList>
    </citation>
    <scope>NUCLEOTIDE SEQUENCE [LARGE SCALE GENOMIC DNA]</scope>
    <source>
        <strain evidence="2">UBA8781</strain>
    </source>
</reference>